<evidence type="ECO:0000313" key="1">
    <source>
        <dbReference type="EMBL" id="SDX96996.1"/>
    </source>
</evidence>
<reference evidence="2" key="1">
    <citation type="submission" date="2016-10" db="EMBL/GenBank/DDBJ databases">
        <authorList>
            <person name="Varghese N."/>
            <person name="Submissions S."/>
        </authorList>
    </citation>
    <scope>NUCLEOTIDE SEQUENCE [LARGE SCALE GENOMIC DNA]</scope>
    <source>
        <strain evidence="2">CGMCC 4.3530</strain>
    </source>
</reference>
<keyword evidence="2" id="KW-1185">Reference proteome</keyword>
<name>A0A1H3G183_9PSEU</name>
<accession>A0A1H3G183</accession>
<gene>
    <name evidence="1" type="ORF">SAMN05216215_10182</name>
</gene>
<dbReference type="AlphaFoldDB" id="A0A1H3G183"/>
<dbReference type="Proteomes" id="UP000199529">
    <property type="component" value="Unassembled WGS sequence"/>
</dbReference>
<dbReference type="Gene3D" id="2.40.320.10">
    <property type="entry name" value="Hypothetical Protein Pfu-838710-001"/>
    <property type="match status" value="1"/>
</dbReference>
<dbReference type="InterPro" id="IPR033469">
    <property type="entry name" value="CYTH-like_dom_sf"/>
</dbReference>
<sequence>MLAAIGMVQLARVAKTRIALRHPHHDTVTVAIDTIAGVGSFVETEVLTDDAAGIDELLEETEHLCGFHQLPVVHLPYRDLVMQHDQTQPVAPTT</sequence>
<dbReference type="STRING" id="418495.SAMN05216215_10182"/>
<protein>
    <submittedName>
        <fullName evidence="1">Adenylate cyclase, class 2</fullName>
    </submittedName>
</protein>
<dbReference type="SUPFAM" id="SSF55154">
    <property type="entry name" value="CYTH-like phosphatases"/>
    <property type="match status" value="1"/>
</dbReference>
<evidence type="ECO:0000313" key="2">
    <source>
        <dbReference type="Proteomes" id="UP000199529"/>
    </source>
</evidence>
<organism evidence="1 2">
    <name type="scientific">Saccharopolyspora shandongensis</name>
    <dbReference type="NCBI Taxonomy" id="418495"/>
    <lineage>
        <taxon>Bacteria</taxon>
        <taxon>Bacillati</taxon>
        <taxon>Actinomycetota</taxon>
        <taxon>Actinomycetes</taxon>
        <taxon>Pseudonocardiales</taxon>
        <taxon>Pseudonocardiaceae</taxon>
        <taxon>Saccharopolyspora</taxon>
    </lineage>
</organism>
<proteinExistence type="predicted"/>
<dbReference type="EMBL" id="FNOK01000018">
    <property type="protein sequence ID" value="SDX96996.1"/>
    <property type="molecule type" value="Genomic_DNA"/>
</dbReference>